<dbReference type="AlphaFoldDB" id="A0A485AU69"/>
<dbReference type="Pfam" id="PF11756">
    <property type="entry name" value="YgbA_NO"/>
    <property type="match status" value="1"/>
</dbReference>
<evidence type="ECO:0000313" key="1">
    <source>
        <dbReference type="EMBL" id="VFS63513.1"/>
    </source>
</evidence>
<evidence type="ECO:0000313" key="2">
    <source>
        <dbReference type="Proteomes" id="UP000401081"/>
    </source>
</evidence>
<name>A0A485AU69_KLUCR</name>
<accession>A0A485AU69</accession>
<dbReference type="Proteomes" id="UP000401081">
    <property type="component" value="Unassembled WGS sequence"/>
</dbReference>
<keyword evidence="2" id="KW-1185">Reference proteome</keyword>
<gene>
    <name evidence="1" type="ORF">NCTC12993_02683</name>
</gene>
<organism evidence="1 2">
    <name type="scientific">Kluyvera cryocrescens</name>
    <name type="common">Kluyvera citrophila</name>
    <dbReference type="NCBI Taxonomy" id="580"/>
    <lineage>
        <taxon>Bacteria</taxon>
        <taxon>Pseudomonadati</taxon>
        <taxon>Pseudomonadota</taxon>
        <taxon>Gammaproteobacteria</taxon>
        <taxon>Enterobacterales</taxon>
        <taxon>Enterobacteriaceae</taxon>
        <taxon>Kluyvera</taxon>
    </lineage>
</organism>
<sequence length="46" mass="5328">MAGKRIDREKRTIRSMITLYQGRCPDAQNDAEHYQALNAYADKTAR</sequence>
<dbReference type="InterPro" id="IPR020483">
    <property type="entry name" value="Uncharacterised_YgbA"/>
</dbReference>
<protein>
    <submittedName>
        <fullName evidence="1">Uncharacterized protein</fullName>
    </submittedName>
</protein>
<dbReference type="EMBL" id="CAADJD010000018">
    <property type="protein sequence ID" value="VFS63513.1"/>
    <property type="molecule type" value="Genomic_DNA"/>
</dbReference>
<proteinExistence type="predicted"/>
<reference evidence="1 2" key="1">
    <citation type="submission" date="2019-03" db="EMBL/GenBank/DDBJ databases">
        <authorList>
            <consortium name="Pathogen Informatics"/>
        </authorList>
    </citation>
    <scope>NUCLEOTIDE SEQUENCE [LARGE SCALE GENOMIC DNA]</scope>
    <source>
        <strain evidence="1 2">NCTC12993</strain>
    </source>
</reference>